<proteinExistence type="predicted"/>
<dbReference type="PANTHER" id="PTHR40053:SF1">
    <property type="entry name" value="SPORULATION-CONTROL PROTEIN SPO0M"/>
    <property type="match status" value="1"/>
</dbReference>
<dbReference type="Proteomes" id="UP000631553">
    <property type="component" value="Unassembled WGS sequence"/>
</dbReference>
<keyword evidence="2" id="KW-1185">Reference proteome</keyword>
<comment type="caution">
    <text evidence="1">The sequence shown here is derived from an EMBL/GenBank/DDBJ whole genome shotgun (WGS) entry which is preliminary data.</text>
</comment>
<evidence type="ECO:0000313" key="2">
    <source>
        <dbReference type="Proteomes" id="UP000631553"/>
    </source>
</evidence>
<name>A0ABX2RMU6_9ACTN</name>
<dbReference type="PANTHER" id="PTHR40053">
    <property type="entry name" value="SPORULATION-CONTROL PROTEIN SPO0M"/>
    <property type="match status" value="1"/>
</dbReference>
<reference evidence="1 2" key="1">
    <citation type="submission" date="2020-07" db="EMBL/GenBank/DDBJ databases">
        <title>Sequencing the genomes of 1000 actinobacteria strains.</title>
        <authorList>
            <person name="Klenk H.-P."/>
        </authorList>
    </citation>
    <scope>NUCLEOTIDE SEQUENCE [LARGE SCALE GENOMIC DNA]</scope>
    <source>
        <strain evidence="1 2">DSM 43814</strain>
    </source>
</reference>
<dbReference type="EMBL" id="JACCCQ010000001">
    <property type="protein sequence ID" value="NYF57681.1"/>
    <property type="molecule type" value="Genomic_DNA"/>
</dbReference>
<accession>A0ABX2RMU6</accession>
<sequence length="279" mass="31367">MPAVGHRGRPEQATEDVVVFKRLMQAMGVGGPSVETVLANPNCRPGGQLEGRIQVAGGDHQVDVSYVALGLVTRVEVEGADSEYDTTQEFGRRQVTGPFRLEPGQRYDIPFRFDVPWETPLTDLYGQHLHGMTMGLRTELEVARAVDKGDLDPVAVHPLPAHERLLEALLRLGFRFARADVERGHIYGVRQSLPFYQEIEFHPAPQYARAINQLELTFVTEPQQTQVVLEIDKRGGILTEGRDAFGRFTVDHATLDRTDWAAQLDGWLRQSIQRRGLFF</sequence>
<dbReference type="Pfam" id="PF07070">
    <property type="entry name" value="Spo0M"/>
    <property type="match status" value="1"/>
</dbReference>
<evidence type="ECO:0000313" key="1">
    <source>
        <dbReference type="EMBL" id="NYF57681.1"/>
    </source>
</evidence>
<protein>
    <submittedName>
        <fullName evidence="1">Sporulation-control protein</fullName>
    </submittedName>
</protein>
<dbReference type="InterPro" id="IPR009776">
    <property type="entry name" value="Spore_0_M"/>
</dbReference>
<organism evidence="1 2">
    <name type="scientific">Micromonospora purpureochromogenes</name>
    <dbReference type="NCBI Taxonomy" id="47872"/>
    <lineage>
        <taxon>Bacteria</taxon>
        <taxon>Bacillati</taxon>
        <taxon>Actinomycetota</taxon>
        <taxon>Actinomycetes</taxon>
        <taxon>Micromonosporales</taxon>
        <taxon>Micromonosporaceae</taxon>
        <taxon>Micromonospora</taxon>
    </lineage>
</organism>
<gene>
    <name evidence="1" type="ORF">HDA35_003512</name>
</gene>